<accession>A0ABS1D9I1</accession>
<dbReference type="EMBL" id="NRSG01000603">
    <property type="protein sequence ID" value="MBK1662539.1"/>
    <property type="molecule type" value="Genomic_DNA"/>
</dbReference>
<dbReference type="Proteomes" id="UP000697995">
    <property type="component" value="Unassembled WGS sequence"/>
</dbReference>
<feature type="transmembrane region" description="Helical" evidence="1">
    <location>
        <begin position="40"/>
        <end position="61"/>
    </location>
</feature>
<feature type="transmembrane region" description="Helical" evidence="1">
    <location>
        <begin position="12"/>
        <end position="34"/>
    </location>
</feature>
<feature type="transmembrane region" description="Helical" evidence="1">
    <location>
        <begin position="73"/>
        <end position="95"/>
    </location>
</feature>
<feature type="non-terminal residue" evidence="2">
    <location>
        <position position="1"/>
    </location>
</feature>
<comment type="caution">
    <text evidence="2">The sequence shown here is derived from an EMBL/GenBank/DDBJ whole genome shotgun (WGS) entry which is preliminary data.</text>
</comment>
<gene>
    <name evidence="2" type="ORF">CKO45_30640</name>
</gene>
<dbReference type="Pfam" id="PF06779">
    <property type="entry name" value="MFS_4"/>
    <property type="match status" value="1"/>
</dbReference>
<dbReference type="SUPFAM" id="SSF103473">
    <property type="entry name" value="MFS general substrate transporter"/>
    <property type="match status" value="1"/>
</dbReference>
<evidence type="ECO:0000313" key="3">
    <source>
        <dbReference type="Proteomes" id="UP000697995"/>
    </source>
</evidence>
<reference evidence="2 3" key="1">
    <citation type="journal article" date="2020" name="Microorganisms">
        <title>Osmotic Adaptation and Compatible Solute Biosynthesis of Phototrophic Bacteria as Revealed from Genome Analyses.</title>
        <authorList>
            <person name="Imhoff J.F."/>
            <person name="Rahn T."/>
            <person name="Kunzel S."/>
            <person name="Keller A."/>
            <person name="Neulinger S.C."/>
        </authorList>
    </citation>
    <scope>NUCLEOTIDE SEQUENCE [LARGE SCALE GENOMIC DNA]</scope>
    <source>
        <strain evidence="2 3">DSM 15382</strain>
    </source>
</reference>
<name>A0ABS1D9I1_9PROT</name>
<keyword evidence="1" id="KW-1133">Transmembrane helix</keyword>
<feature type="transmembrane region" description="Helical" evidence="1">
    <location>
        <begin position="101"/>
        <end position="120"/>
    </location>
</feature>
<dbReference type="InterPro" id="IPR010645">
    <property type="entry name" value="MFS_4"/>
</dbReference>
<dbReference type="PANTHER" id="PTHR23537:SF1">
    <property type="entry name" value="SUGAR TRANSPORTER"/>
    <property type="match status" value="1"/>
</dbReference>
<evidence type="ECO:0000313" key="2">
    <source>
        <dbReference type="EMBL" id="MBK1662539.1"/>
    </source>
</evidence>
<sequence>VAAWTWLGARTGIARAFAAACLVEAAGVAASVLWPTATGALLAAALLGGTFMGITALGLAGGRRLAGGDPRRAFALLTASFGVGQIAGPVLAGVLHDLTGSFVLASLLLTGALVVAAALPRGCRCRRQRRRAVPPAGAAAR</sequence>
<dbReference type="Gene3D" id="1.20.1250.20">
    <property type="entry name" value="MFS general substrate transporter like domains"/>
    <property type="match status" value="1"/>
</dbReference>
<proteinExistence type="predicted"/>
<keyword evidence="1" id="KW-0812">Transmembrane</keyword>
<dbReference type="RefSeq" id="WP_200306810.1">
    <property type="nucleotide sequence ID" value="NZ_NRSG01000603.1"/>
</dbReference>
<organism evidence="2 3">
    <name type="scientific">Paracraurococcus ruber</name>
    <dbReference type="NCBI Taxonomy" id="77675"/>
    <lineage>
        <taxon>Bacteria</taxon>
        <taxon>Pseudomonadati</taxon>
        <taxon>Pseudomonadota</taxon>
        <taxon>Alphaproteobacteria</taxon>
        <taxon>Acetobacterales</taxon>
        <taxon>Roseomonadaceae</taxon>
        <taxon>Paracraurococcus</taxon>
    </lineage>
</organism>
<keyword evidence="3" id="KW-1185">Reference proteome</keyword>
<protein>
    <recommendedName>
        <fullName evidence="4">YbfB/YjiJ family MFS transporter</fullName>
    </recommendedName>
</protein>
<keyword evidence="1" id="KW-0472">Membrane</keyword>
<dbReference type="PANTHER" id="PTHR23537">
    <property type="match status" value="1"/>
</dbReference>
<evidence type="ECO:0008006" key="4">
    <source>
        <dbReference type="Google" id="ProtNLM"/>
    </source>
</evidence>
<dbReference type="InterPro" id="IPR036259">
    <property type="entry name" value="MFS_trans_sf"/>
</dbReference>
<evidence type="ECO:0000256" key="1">
    <source>
        <dbReference type="SAM" id="Phobius"/>
    </source>
</evidence>